<dbReference type="Proteomes" id="UP000504636">
    <property type="component" value="Unplaced"/>
</dbReference>
<dbReference type="InterPro" id="IPR001810">
    <property type="entry name" value="F-box_dom"/>
</dbReference>
<dbReference type="PROSITE" id="PS50181">
    <property type="entry name" value="FBOX"/>
    <property type="match status" value="1"/>
</dbReference>
<dbReference type="EMBL" id="MU003722">
    <property type="protein sequence ID" value="KAF2802601.1"/>
    <property type="molecule type" value="Genomic_DNA"/>
</dbReference>
<proteinExistence type="predicted"/>
<feature type="compositionally biased region" description="Polar residues" evidence="1">
    <location>
        <begin position="23"/>
        <end position="54"/>
    </location>
</feature>
<evidence type="ECO:0000313" key="3">
    <source>
        <dbReference type="EMBL" id="KAF2802601.1"/>
    </source>
</evidence>
<feature type="domain" description="F-box" evidence="2">
    <location>
        <begin position="107"/>
        <end position="152"/>
    </location>
</feature>
<evidence type="ECO:0000256" key="1">
    <source>
        <dbReference type="SAM" id="MobiDB-lite"/>
    </source>
</evidence>
<keyword evidence="4" id="KW-1185">Reference proteome</keyword>
<sequence length="277" mass="32173">MAAVFSEPRNEDDRANEVRLPPVTTTSSNNDSSRWTTLTGQPADAQLTSKNLPTTKKHKGDQDMTTEEQEEEAVERPSLIVEKSRREHSLLNPATTHLERIRMMHTEATPHRLPAELLHSIFKYLPAPSIRHVRSMSKRFADIDAEYLFPDIVVRFSEESFGRVKTIAASERFVKAVRYICIQKPFDMLDEWLKVNMGYHCLGELQRLIPFSSDYPDIAAINCSDKHNCTSLQDYGDMNLFVRIYWEDLNYFMRISLKSNIKELLESKREQYRAKLE</sequence>
<feature type="compositionally biased region" description="Acidic residues" evidence="1">
    <location>
        <begin position="64"/>
        <end position="73"/>
    </location>
</feature>
<dbReference type="AlphaFoldDB" id="A0A6A6Y1B6"/>
<organism evidence="3">
    <name type="scientific">Mytilinidion resinicola</name>
    <dbReference type="NCBI Taxonomy" id="574789"/>
    <lineage>
        <taxon>Eukaryota</taxon>
        <taxon>Fungi</taxon>
        <taxon>Dikarya</taxon>
        <taxon>Ascomycota</taxon>
        <taxon>Pezizomycotina</taxon>
        <taxon>Dothideomycetes</taxon>
        <taxon>Pleosporomycetidae</taxon>
        <taxon>Mytilinidiales</taxon>
        <taxon>Mytilinidiaceae</taxon>
        <taxon>Mytilinidion</taxon>
    </lineage>
</organism>
<reference evidence="3 5" key="1">
    <citation type="journal article" date="2020" name="Stud. Mycol.">
        <title>101 Dothideomycetes genomes: a test case for predicting lifestyles and emergence of pathogens.</title>
        <authorList>
            <person name="Haridas S."/>
            <person name="Albert R."/>
            <person name="Binder M."/>
            <person name="Bloem J."/>
            <person name="Labutti K."/>
            <person name="Salamov A."/>
            <person name="Andreopoulos B."/>
            <person name="Baker S."/>
            <person name="Barry K."/>
            <person name="Bills G."/>
            <person name="Bluhm B."/>
            <person name="Cannon C."/>
            <person name="Castanera R."/>
            <person name="Culley D."/>
            <person name="Daum C."/>
            <person name="Ezra D."/>
            <person name="Gonzalez J."/>
            <person name="Henrissat B."/>
            <person name="Kuo A."/>
            <person name="Liang C."/>
            <person name="Lipzen A."/>
            <person name="Lutzoni F."/>
            <person name="Magnuson J."/>
            <person name="Mondo S."/>
            <person name="Nolan M."/>
            <person name="Ohm R."/>
            <person name="Pangilinan J."/>
            <person name="Park H.-J."/>
            <person name="Ramirez L."/>
            <person name="Alfaro M."/>
            <person name="Sun H."/>
            <person name="Tritt A."/>
            <person name="Yoshinaga Y."/>
            <person name="Zwiers L.-H."/>
            <person name="Turgeon B."/>
            <person name="Goodwin S."/>
            <person name="Spatafora J."/>
            <person name="Crous P."/>
            <person name="Grigoriev I."/>
        </authorList>
    </citation>
    <scope>NUCLEOTIDE SEQUENCE</scope>
    <source>
        <strain evidence="3 5">CBS 304.34</strain>
    </source>
</reference>
<dbReference type="InterPro" id="IPR036047">
    <property type="entry name" value="F-box-like_dom_sf"/>
</dbReference>
<name>A0A6A6Y1B6_9PEZI</name>
<dbReference type="Pfam" id="PF12937">
    <property type="entry name" value="F-box-like"/>
    <property type="match status" value="1"/>
</dbReference>
<dbReference type="SUPFAM" id="SSF81383">
    <property type="entry name" value="F-box domain"/>
    <property type="match status" value="1"/>
</dbReference>
<dbReference type="GeneID" id="54464881"/>
<evidence type="ECO:0000313" key="5">
    <source>
        <dbReference type="RefSeq" id="XP_033569565.1"/>
    </source>
</evidence>
<protein>
    <recommendedName>
        <fullName evidence="2">F-box domain-containing protein</fullName>
    </recommendedName>
</protein>
<accession>A0A6A6Y1B6</accession>
<feature type="compositionally biased region" description="Basic and acidic residues" evidence="1">
    <location>
        <begin position="8"/>
        <end position="17"/>
    </location>
</feature>
<evidence type="ECO:0000259" key="2">
    <source>
        <dbReference type="PROSITE" id="PS50181"/>
    </source>
</evidence>
<gene>
    <name evidence="3 5" type="ORF">BDZ99DRAFT_503797</name>
</gene>
<dbReference type="CDD" id="cd09917">
    <property type="entry name" value="F-box_SF"/>
    <property type="match status" value="1"/>
</dbReference>
<dbReference type="RefSeq" id="XP_033569565.1">
    <property type="nucleotide sequence ID" value="XM_033723988.1"/>
</dbReference>
<reference evidence="5" key="3">
    <citation type="submission" date="2025-04" db="UniProtKB">
        <authorList>
            <consortium name="RefSeq"/>
        </authorList>
    </citation>
    <scope>IDENTIFICATION</scope>
    <source>
        <strain evidence="5">CBS 304.34</strain>
    </source>
</reference>
<evidence type="ECO:0000313" key="4">
    <source>
        <dbReference type="Proteomes" id="UP000504636"/>
    </source>
</evidence>
<dbReference type="Gene3D" id="1.20.1280.50">
    <property type="match status" value="1"/>
</dbReference>
<dbReference type="OrthoDB" id="5422579at2759"/>
<reference evidence="5" key="2">
    <citation type="submission" date="2020-04" db="EMBL/GenBank/DDBJ databases">
        <authorList>
            <consortium name="NCBI Genome Project"/>
        </authorList>
    </citation>
    <scope>NUCLEOTIDE SEQUENCE</scope>
    <source>
        <strain evidence="5">CBS 304.34</strain>
    </source>
</reference>
<feature type="region of interest" description="Disordered" evidence="1">
    <location>
        <begin position="1"/>
        <end position="73"/>
    </location>
</feature>